<evidence type="ECO:0000313" key="3">
    <source>
        <dbReference type="EMBL" id="MBZ5738663.1"/>
    </source>
</evidence>
<sequence length="911" mass="97853">MGARRTSGWFAAAALLSLAATSLTTGVVLAAPEHAPAPTAAVAGAHGTWRVQSAGGDQYVVTWTSPTRFPMTSDRPTIVGLDADAVTSTPTIEPDGRTVRVVTTSKHRPDPADLDVLLSGVRLDEPSDSRRRTGGSPAKALDLPGTRTLADDPGTPGPYDVVTSDYTLDPVQVAGMPEPIEMVGHVVEPAADAATGPRPLVLFLHGRHSVCYDPRDPDDWGGDDWPCKAPYAEIPSQLGYDYIQQVLASQGYATVSVRVNGINAQDWRLDDGGADARAQIVEAHLDHWADLAAAHQVDLSRVVLVGHSRGGEGVDRASLEIPLSAPYTIVGQVLIAPTDFAAQTAPYVPTVTLLPFCDGDVSDLQGQQFTDNNRDLAADDTSFKSSVLVMGANHNFFNTEWTPGIAQAPANDDWYDGSDAECGAKNPDRLSPTEQQDVGLAYVAGAVHLFADDDQDLLPMFDGSRARVASQGDAQTLSHAIGGGRDERRPGIDTGLSLASGAQTRFCTGDQQQHLIASCSTRTASSMAEPHWPSSWGQLPPTRDELEMSWTATGQSGGLVLDRPLDLSSGRLELRTIVDPRYDDVDLDVRITDGAGDSAVLTPEGGGGLPALGQTAWTRKYWAQALVVDPSTATGVDLGDVVRVDLVSRSAAGRVWVLDVASAPTALAPVPARRLPTVDISTTTIDEGDDHGLQQGALPFEVVGDLDRPARIVVVTSGQEVNSEQRFTVDLAPGQTSGSIPVSYRSDTRDDYRRQITQVVAWATRNVMTDQYLGRLTVRDDDPRPSITVTTPARRVTEGEDAVWRVRLGAWVDYDMSVIGRVVRGPGTNVRVSDVGKQWVRNHLGQVKKDKPLWQYNPSTWDSIPRRGRELTVRIPTRVDDRAEGPESLTLRLNIQGKKITRTVRVVDAKG</sequence>
<feature type="chain" id="PRO_5047134312" description="Alpha/beta hydrolase" evidence="2">
    <location>
        <begin position="31"/>
        <end position="911"/>
    </location>
</feature>
<accession>A0ABS7UCE2</accession>
<proteinExistence type="predicted"/>
<feature type="signal peptide" evidence="2">
    <location>
        <begin position="1"/>
        <end position="30"/>
    </location>
</feature>
<gene>
    <name evidence="3" type="ORF">K8U61_10865</name>
</gene>
<feature type="compositionally biased region" description="Basic and acidic residues" evidence="1">
    <location>
        <begin position="122"/>
        <end position="131"/>
    </location>
</feature>
<dbReference type="EMBL" id="JAIQZJ010000005">
    <property type="protein sequence ID" value="MBZ5738663.1"/>
    <property type="molecule type" value="Genomic_DNA"/>
</dbReference>
<dbReference type="InterPro" id="IPR029058">
    <property type="entry name" value="AB_hydrolase_fold"/>
</dbReference>
<protein>
    <recommendedName>
        <fullName evidence="5">Alpha/beta hydrolase</fullName>
    </recommendedName>
</protein>
<dbReference type="SUPFAM" id="SSF53474">
    <property type="entry name" value="alpha/beta-Hydrolases"/>
    <property type="match status" value="1"/>
</dbReference>
<evidence type="ECO:0000256" key="1">
    <source>
        <dbReference type="SAM" id="MobiDB-lite"/>
    </source>
</evidence>
<evidence type="ECO:0000313" key="4">
    <source>
        <dbReference type="Proteomes" id="UP000780875"/>
    </source>
</evidence>
<keyword evidence="4" id="KW-1185">Reference proteome</keyword>
<organism evidence="3 4">
    <name type="scientific">Nocardioides mangrovi</name>
    <dbReference type="NCBI Taxonomy" id="2874580"/>
    <lineage>
        <taxon>Bacteria</taxon>
        <taxon>Bacillati</taxon>
        <taxon>Actinomycetota</taxon>
        <taxon>Actinomycetes</taxon>
        <taxon>Propionibacteriales</taxon>
        <taxon>Nocardioidaceae</taxon>
        <taxon>Nocardioides</taxon>
    </lineage>
</organism>
<name>A0ABS7UCE2_9ACTN</name>
<evidence type="ECO:0008006" key="5">
    <source>
        <dbReference type="Google" id="ProtNLM"/>
    </source>
</evidence>
<reference evidence="3 4" key="1">
    <citation type="submission" date="2021-09" db="EMBL/GenBank/DDBJ databases">
        <title>Whole genome sequence of Nocardioides sp. GBK3QG-3.</title>
        <authorList>
            <person name="Tuo L."/>
        </authorList>
    </citation>
    <scope>NUCLEOTIDE SEQUENCE [LARGE SCALE GENOMIC DNA]</scope>
    <source>
        <strain evidence="3 4">GBK3QG-3</strain>
    </source>
</reference>
<dbReference type="Proteomes" id="UP000780875">
    <property type="component" value="Unassembled WGS sequence"/>
</dbReference>
<dbReference type="RefSeq" id="WP_224123030.1">
    <property type="nucleotide sequence ID" value="NZ_JAIQZJ010000005.1"/>
</dbReference>
<feature type="region of interest" description="Disordered" evidence="1">
    <location>
        <begin position="122"/>
        <end position="157"/>
    </location>
</feature>
<evidence type="ECO:0000256" key="2">
    <source>
        <dbReference type="SAM" id="SignalP"/>
    </source>
</evidence>
<keyword evidence="2" id="KW-0732">Signal</keyword>
<dbReference type="Gene3D" id="3.40.50.1820">
    <property type="entry name" value="alpha/beta hydrolase"/>
    <property type="match status" value="1"/>
</dbReference>
<comment type="caution">
    <text evidence="3">The sequence shown here is derived from an EMBL/GenBank/DDBJ whole genome shotgun (WGS) entry which is preliminary data.</text>
</comment>
<feature type="region of interest" description="Disordered" evidence="1">
    <location>
        <begin position="472"/>
        <end position="491"/>
    </location>
</feature>